<feature type="transmembrane region" description="Helical" evidence="15">
    <location>
        <begin position="148"/>
        <end position="167"/>
    </location>
</feature>
<dbReference type="SMART" id="SM00304">
    <property type="entry name" value="HAMP"/>
    <property type="match status" value="1"/>
</dbReference>
<dbReference type="Gene3D" id="1.10.287.130">
    <property type="match status" value="1"/>
</dbReference>
<dbReference type="CDD" id="cd00082">
    <property type="entry name" value="HisKA"/>
    <property type="match status" value="1"/>
</dbReference>
<evidence type="ECO:0000256" key="10">
    <source>
        <dbReference type="ARBA" id="ARBA00022777"/>
    </source>
</evidence>
<dbReference type="PANTHER" id="PTHR44936">
    <property type="entry name" value="SENSOR PROTEIN CREC"/>
    <property type="match status" value="1"/>
</dbReference>
<keyword evidence="11" id="KW-0067">ATP-binding</keyword>
<dbReference type="PROSITE" id="PS50885">
    <property type="entry name" value="HAMP"/>
    <property type="match status" value="1"/>
</dbReference>
<reference evidence="18 19" key="1">
    <citation type="journal article" date="2011" name="Front. Microbiol.">
        <title>Genomic signatures of strain selection and enhancement in Bacillus atrophaeus var. globigii, a historical biowarfare simulant.</title>
        <authorList>
            <person name="Gibbons H.S."/>
            <person name="Broomall S.M."/>
            <person name="McNew L.A."/>
            <person name="Daligault H."/>
            <person name="Chapman C."/>
            <person name="Bruce D."/>
            <person name="Karavis M."/>
            <person name="Krepps M."/>
            <person name="McGregor P.A."/>
            <person name="Hong C."/>
            <person name="Park K.H."/>
            <person name="Akmal A."/>
            <person name="Feldman A."/>
            <person name="Lin J.S."/>
            <person name="Chang W.E."/>
            <person name="Higgs B.W."/>
            <person name="Demirev P."/>
            <person name="Lindquist J."/>
            <person name="Liem A."/>
            <person name="Fochler E."/>
            <person name="Read T.D."/>
            <person name="Tapia R."/>
            <person name="Johnson S."/>
            <person name="Bishop-Lilly K.A."/>
            <person name="Detter C."/>
            <person name="Han C."/>
            <person name="Sozhamannan S."/>
            <person name="Rosenzweig C.N."/>
            <person name="Skowronski E.W."/>
        </authorList>
    </citation>
    <scope>NUCLEOTIDE SEQUENCE [LARGE SCALE GENOMIC DNA]</scope>
    <source>
        <strain evidence="18 19">GYP-17</strain>
    </source>
</reference>
<dbReference type="RefSeq" id="WP_126776010.1">
    <property type="nucleotide sequence ID" value="NZ_PIPM01000002.1"/>
</dbReference>
<keyword evidence="4" id="KW-1003">Cell membrane</keyword>
<keyword evidence="7" id="KW-0808">Transferase</keyword>
<dbReference type="SMART" id="SM00388">
    <property type="entry name" value="HisKA"/>
    <property type="match status" value="1"/>
</dbReference>
<dbReference type="SUPFAM" id="SSF47384">
    <property type="entry name" value="Homodimeric domain of signal transducing histidine kinase"/>
    <property type="match status" value="1"/>
</dbReference>
<feature type="domain" description="Histidine kinase" evidence="16">
    <location>
        <begin position="228"/>
        <end position="429"/>
    </location>
</feature>
<dbReference type="Pfam" id="PF00512">
    <property type="entry name" value="HisKA"/>
    <property type="match status" value="1"/>
</dbReference>
<dbReference type="InterPro" id="IPR036890">
    <property type="entry name" value="HATPase_C_sf"/>
</dbReference>
<dbReference type="InterPro" id="IPR050980">
    <property type="entry name" value="2C_sensor_his_kinase"/>
</dbReference>
<keyword evidence="5" id="KW-0997">Cell inner membrane</keyword>
<feature type="domain" description="HAMP" evidence="17">
    <location>
        <begin position="168"/>
        <end position="220"/>
    </location>
</feature>
<evidence type="ECO:0000256" key="11">
    <source>
        <dbReference type="ARBA" id="ARBA00022840"/>
    </source>
</evidence>
<dbReference type="AlphaFoldDB" id="A0A432WPE3"/>
<dbReference type="GO" id="GO:0005886">
    <property type="term" value="C:plasma membrane"/>
    <property type="evidence" value="ECO:0007669"/>
    <property type="project" value="UniProtKB-SubCell"/>
</dbReference>
<dbReference type="Pfam" id="PF00672">
    <property type="entry name" value="HAMP"/>
    <property type="match status" value="1"/>
</dbReference>
<dbReference type="NCBIfam" id="NF007004">
    <property type="entry name" value="PRK09467.1"/>
    <property type="match status" value="1"/>
</dbReference>
<evidence type="ECO:0000313" key="18">
    <source>
        <dbReference type="EMBL" id="RUO35631.1"/>
    </source>
</evidence>
<proteinExistence type="predicted"/>
<keyword evidence="14 15" id="KW-0472">Membrane</keyword>
<dbReference type="Gene3D" id="6.10.340.10">
    <property type="match status" value="1"/>
</dbReference>
<keyword evidence="9" id="KW-0547">Nucleotide-binding</keyword>
<evidence type="ECO:0000256" key="12">
    <source>
        <dbReference type="ARBA" id="ARBA00022989"/>
    </source>
</evidence>
<feature type="transmembrane region" description="Helical" evidence="15">
    <location>
        <begin position="15"/>
        <end position="37"/>
    </location>
</feature>
<dbReference type="InterPro" id="IPR003661">
    <property type="entry name" value="HisK_dim/P_dom"/>
</dbReference>
<evidence type="ECO:0000256" key="7">
    <source>
        <dbReference type="ARBA" id="ARBA00022679"/>
    </source>
</evidence>
<comment type="caution">
    <text evidence="18">The sequence shown here is derived from an EMBL/GenBank/DDBJ whole genome shotgun (WGS) entry which is preliminary data.</text>
</comment>
<dbReference type="PANTHER" id="PTHR44936:SF5">
    <property type="entry name" value="SENSOR HISTIDINE KINASE ENVZ"/>
    <property type="match status" value="1"/>
</dbReference>
<dbReference type="EC" id="2.7.13.3" evidence="3"/>
<dbReference type="InterPro" id="IPR003660">
    <property type="entry name" value="HAMP_dom"/>
</dbReference>
<evidence type="ECO:0000256" key="13">
    <source>
        <dbReference type="ARBA" id="ARBA00023012"/>
    </source>
</evidence>
<dbReference type="CDD" id="cd06225">
    <property type="entry name" value="HAMP"/>
    <property type="match status" value="1"/>
</dbReference>
<comment type="catalytic activity">
    <reaction evidence="1">
        <text>ATP + protein L-histidine = ADP + protein N-phospho-L-histidine.</text>
        <dbReference type="EC" id="2.7.13.3"/>
    </reaction>
</comment>
<dbReference type="PRINTS" id="PR00344">
    <property type="entry name" value="BCTRLSENSOR"/>
</dbReference>
<accession>A0A432WPE3</accession>
<keyword evidence="12 15" id="KW-1133">Transmembrane helix</keyword>
<evidence type="ECO:0000256" key="9">
    <source>
        <dbReference type="ARBA" id="ARBA00022741"/>
    </source>
</evidence>
<evidence type="ECO:0000259" key="17">
    <source>
        <dbReference type="PROSITE" id="PS50885"/>
    </source>
</evidence>
<dbReference type="SMART" id="SM00387">
    <property type="entry name" value="HATPase_c"/>
    <property type="match status" value="1"/>
</dbReference>
<dbReference type="Proteomes" id="UP000288405">
    <property type="component" value="Unassembled WGS sequence"/>
</dbReference>
<evidence type="ECO:0000256" key="15">
    <source>
        <dbReference type="SAM" id="Phobius"/>
    </source>
</evidence>
<evidence type="ECO:0000256" key="4">
    <source>
        <dbReference type="ARBA" id="ARBA00022475"/>
    </source>
</evidence>
<dbReference type="FunFam" id="1.10.287.130:FF:000006">
    <property type="entry name" value="Osmolarity two-component histidine kinase EnvZ"/>
    <property type="match status" value="1"/>
</dbReference>
<evidence type="ECO:0000256" key="8">
    <source>
        <dbReference type="ARBA" id="ARBA00022692"/>
    </source>
</evidence>
<dbReference type="GO" id="GO:0005524">
    <property type="term" value="F:ATP binding"/>
    <property type="evidence" value="ECO:0007669"/>
    <property type="project" value="UniProtKB-KW"/>
</dbReference>
<keyword evidence="19" id="KW-1185">Reference proteome</keyword>
<organism evidence="18 19">
    <name type="scientific">Aliidiomarina sanyensis</name>
    <dbReference type="NCBI Taxonomy" id="1249555"/>
    <lineage>
        <taxon>Bacteria</taxon>
        <taxon>Pseudomonadati</taxon>
        <taxon>Pseudomonadota</taxon>
        <taxon>Gammaproteobacteria</taxon>
        <taxon>Alteromonadales</taxon>
        <taxon>Idiomarinaceae</taxon>
        <taxon>Aliidiomarina</taxon>
    </lineage>
</organism>
<keyword evidence="10 18" id="KW-0418">Kinase</keyword>
<keyword evidence="8 15" id="KW-0812">Transmembrane</keyword>
<evidence type="ECO:0000313" key="19">
    <source>
        <dbReference type="Proteomes" id="UP000288405"/>
    </source>
</evidence>
<sequence length="436" mass="48529">MKWLFPQTAFARTMALIAAVLVLNLALTYLLLVLYVVKPGVDQLSTLVARHVTVAQFIDVEGTEGGKVLYREISGVESLPVLEAEALGVNEATHYQFLSNMLFEVLGEPVELRLGSQDRLYVWVRTASHPNWFRIPLAQLDDGRFSPLLLFLFLIGLFSVISAAWFARSLNQPLHELKEAADRMGHGIFPGSLPERGASELVAVTRAFNRMARSMGQMESDRSLLLAGISHDLRTPLTRIRLAVEMMDPSDPLVDGIISDIEDMNGILAQFADFARARERAGFSFVNLADLIEEVVSSSQYLNPDWIQLELTEVPDAELQPVAIKRIISNLITNARRYGSEPIVISNGVSEDFEFVWFTVRDHGNGIPDEQLEEMFQPFTRGNKVRSDEGSGLGLAIVKRFTEMHRGELIASNAVGGGLEITVRLPRYMNAMALND</sequence>
<dbReference type="InterPro" id="IPR004358">
    <property type="entry name" value="Sig_transdc_His_kin-like_C"/>
</dbReference>
<dbReference type="InterPro" id="IPR036097">
    <property type="entry name" value="HisK_dim/P_sf"/>
</dbReference>
<evidence type="ECO:0000259" key="16">
    <source>
        <dbReference type="PROSITE" id="PS50109"/>
    </source>
</evidence>
<evidence type="ECO:0000256" key="1">
    <source>
        <dbReference type="ARBA" id="ARBA00000085"/>
    </source>
</evidence>
<keyword evidence="6" id="KW-0597">Phosphoprotein</keyword>
<dbReference type="GO" id="GO:0000155">
    <property type="term" value="F:phosphorelay sensor kinase activity"/>
    <property type="evidence" value="ECO:0007669"/>
    <property type="project" value="InterPro"/>
</dbReference>
<evidence type="ECO:0000256" key="5">
    <source>
        <dbReference type="ARBA" id="ARBA00022519"/>
    </source>
</evidence>
<dbReference type="CDD" id="cd00075">
    <property type="entry name" value="HATPase"/>
    <property type="match status" value="1"/>
</dbReference>
<evidence type="ECO:0000256" key="3">
    <source>
        <dbReference type="ARBA" id="ARBA00012438"/>
    </source>
</evidence>
<evidence type="ECO:0000256" key="14">
    <source>
        <dbReference type="ARBA" id="ARBA00023136"/>
    </source>
</evidence>
<protein>
    <recommendedName>
        <fullName evidence="3">histidine kinase</fullName>
        <ecNumber evidence="3">2.7.13.3</ecNumber>
    </recommendedName>
</protein>
<keyword evidence="13" id="KW-0902">Two-component regulatory system</keyword>
<dbReference type="Gene3D" id="3.30.565.10">
    <property type="entry name" value="Histidine kinase-like ATPase, C-terminal domain"/>
    <property type="match status" value="1"/>
</dbReference>
<evidence type="ECO:0000256" key="2">
    <source>
        <dbReference type="ARBA" id="ARBA00004429"/>
    </source>
</evidence>
<dbReference type="OrthoDB" id="9804645at2"/>
<comment type="subcellular location">
    <subcellularLocation>
        <location evidence="2">Cell inner membrane</location>
        <topology evidence="2">Multi-pass membrane protein</topology>
    </subcellularLocation>
</comment>
<dbReference type="InterPro" id="IPR003594">
    <property type="entry name" value="HATPase_dom"/>
</dbReference>
<dbReference type="PROSITE" id="PS50109">
    <property type="entry name" value="HIS_KIN"/>
    <property type="match status" value="1"/>
</dbReference>
<dbReference type="InterPro" id="IPR005467">
    <property type="entry name" value="His_kinase_dom"/>
</dbReference>
<dbReference type="Pfam" id="PF02518">
    <property type="entry name" value="HATPase_c"/>
    <property type="match status" value="1"/>
</dbReference>
<name>A0A432WPE3_9GAMM</name>
<dbReference type="EMBL" id="PIPM01000002">
    <property type="protein sequence ID" value="RUO35631.1"/>
    <property type="molecule type" value="Genomic_DNA"/>
</dbReference>
<dbReference type="SUPFAM" id="SSF55874">
    <property type="entry name" value="ATPase domain of HSP90 chaperone/DNA topoisomerase II/histidine kinase"/>
    <property type="match status" value="1"/>
</dbReference>
<evidence type="ECO:0000256" key="6">
    <source>
        <dbReference type="ARBA" id="ARBA00022553"/>
    </source>
</evidence>
<gene>
    <name evidence="18" type="ORF">CWE11_02385</name>
</gene>